<protein>
    <submittedName>
        <fullName evidence="3">Uncharacterized protein</fullName>
    </submittedName>
</protein>
<name>A0A9P4PII0_9PLEO</name>
<feature type="compositionally biased region" description="Polar residues" evidence="1">
    <location>
        <begin position="122"/>
        <end position="132"/>
    </location>
</feature>
<proteinExistence type="predicted"/>
<gene>
    <name evidence="3" type="ORF">P171DRAFT_271157</name>
</gene>
<dbReference type="EMBL" id="MU001499">
    <property type="protein sequence ID" value="KAF2445689.1"/>
    <property type="molecule type" value="Genomic_DNA"/>
</dbReference>
<evidence type="ECO:0000256" key="1">
    <source>
        <dbReference type="SAM" id="MobiDB-lite"/>
    </source>
</evidence>
<evidence type="ECO:0000313" key="3">
    <source>
        <dbReference type="EMBL" id="KAF2445689.1"/>
    </source>
</evidence>
<feature type="region of interest" description="Disordered" evidence="1">
    <location>
        <begin position="103"/>
        <end position="167"/>
    </location>
</feature>
<evidence type="ECO:0000256" key="2">
    <source>
        <dbReference type="SAM" id="Phobius"/>
    </source>
</evidence>
<accession>A0A9P4PII0</accession>
<evidence type="ECO:0000313" key="4">
    <source>
        <dbReference type="Proteomes" id="UP000799764"/>
    </source>
</evidence>
<sequence length="167" mass="18945">MVAMVQARCIHKQSFTHGPFEAGSYTMPPSAPTPISASSTHFSLHHPIKLMTLRPNAWLALETLIEFVVVSYLIWALFYLIYLWMCGAVWTVKGLRDLVGRRKGGNKWRGERRMEKTKDKVTGTNQEHSTPRFQEICVNGVKDKDKKTSKDTGTHGDNTGRGRRKTL</sequence>
<dbReference type="Proteomes" id="UP000799764">
    <property type="component" value="Unassembled WGS sequence"/>
</dbReference>
<keyword evidence="4" id="KW-1185">Reference proteome</keyword>
<dbReference type="OrthoDB" id="3796844at2759"/>
<keyword evidence="2" id="KW-0812">Transmembrane</keyword>
<keyword evidence="2" id="KW-0472">Membrane</keyword>
<reference evidence="3" key="1">
    <citation type="journal article" date="2020" name="Stud. Mycol.">
        <title>101 Dothideomycetes genomes: a test case for predicting lifestyles and emergence of pathogens.</title>
        <authorList>
            <person name="Haridas S."/>
            <person name="Albert R."/>
            <person name="Binder M."/>
            <person name="Bloem J."/>
            <person name="Labutti K."/>
            <person name="Salamov A."/>
            <person name="Andreopoulos B."/>
            <person name="Baker S."/>
            <person name="Barry K."/>
            <person name="Bills G."/>
            <person name="Bluhm B."/>
            <person name="Cannon C."/>
            <person name="Castanera R."/>
            <person name="Culley D."/>
            <person name="Daum C."/>
            <person name="Ezra D."/>
            <person name="Gonzalez J."/>
            <person name="Henrissat B."/>
            <person name="Kuo A."/>
            <person name="Liang C."/>
            <person name="Lipzen A."/>
            <person name="Lutzoni F."/>
            <person name="Magnuson J."/>
            <person name="Mondo S."/>
            <person name="Nolan M."/>
            <person name="Ohm R."/>
            <person name="Pangilinan J."/>
            <person name="Park H.-J."/>
            <person name="Ramirez L."/>
            <person name="Alfaro M."/>
            <person name="Sun H."/>
            <person name="Tritt A."/>
            <person name="Yoshinaga Y."/>
            <person name="Zwiers L.-H."/>
            <person name="Turgeon B."/>
            <person name="Goodwin S."/>
            <person name="Spatafora J."/>
            <person name="Crous P."/>
            <person name="Grigoriev I."/>
        </authorList>
    </citation>
    <scope>NUCLEOTIDE SEQUENCE</scope>
    <source>
        <strain evidence="3">CBS 690.94</strain>
    </source>
</reference>
<feature type="compositionally biased region" description="Basic and acidic residues" evidence="1">
    <location>
        <begin position="141"/>
        <end position="160"/>
    </location>
</feature>
<feature type="compositionally biased region" description="Basic and acidic residues" evidence="1">
    <location>
        <begin position="108"/>
        <end position="121"/>
    </location>
</feature>
<dbReference type="AlphaFoldDB" id="A0A9P4PII0"/>
<keyword evidence="2" id="KW-1133">Transmembrane helix</keyword>
<comment type="caution">
    <text evidence="3">The sequence shown here is derived from an EMBL/GenBank/DDBJ whole genome shotgun (WGS) entry which is preliminary data.</text>
</comment>
<feature type="transmembrane region" description="Helical" evidence="2">
    <location>
        <begin position="72"/>
        <end position="92"/>
    </location>
</feature>
<organism evidence="3 4">
    <name type="scientific">Karstenula rhodostoma CBS 690.94</name>
    <dbReference type="NCBI Taxonomy" id="1392251"/>
    <lineage>
        <taxon>Eukaryota</taxon>
        <taxon>Fungi</taxon>
        <taxon>Dikarya</taxon>
        <taxon>Ascomycota</taxon>
        <taxon>Pezizomycotina</taxon>
        <taxon>Dothideomycetes</taxon>
        <taxon>Pleosporomycetidae</taxon>
        <taxon>Pleosporales</taxon>
        <taxon>Massarineae</taxon>
        <taxon>Didymosphaeriaceae</taxon>
        <taxon>Karstenula</taxon>
    </lineage>
</organism>